<protein>
    <recommendedName>
        <fullName evidence="4">Peptidase C14 caspase domain-containing protein</fullName>
    </recommendedName>
</protein>
<dbReference type="AlphaFoldDB" id="A0A0K6FQE0"/>
<evidence type="ECO:0000256" key="3">
    <source>
        <dbReference type="ARBA" id="ARBA00022807"/>
    </source>
</evidence>
<proteinExistence type="inferred from homology"/>
<keyword evidence="3" id="KW-0645">Protease</keyword>
<dbReference type="InterPro" id="IPR050452">
    <property type="entry name" value="Metacaspase"/>
</dbReference>
<feature type="domain" description="Peptidase C14 caspase" evidence="4">
    <location>
        <begin position="57"/>
        <end position="345"/>
    </location>
</feature>
<dbReference type="PANTHER" id="PTHR48104">
    <property type="entry name" value="METACASPASE-4"/>
    <property type="match status" value="1"/>
</dbReference>
<dbReference type="GO" id="GO:0005737">
    <property type="term" value="C:cytoplasm"/>
    <property type="evidence" value="ECO:0007669"/>
    <property type="project" value="TreeGrafter"/>
</dbReference>
<evidence type="ECO:0000313" key="6">
    <source>
        <dbReference type="Proteomes" id="UP000044841"/>
    </source>
</evidence>
<name>A0A0K6FQE0_9AGAM</name>
<accession>A0A0K6FQE0</accession>
<reference evidence="5 6" key="1">
    <citation type="submission" date="2015-07" db="EMBL/GenBank/DDBJ databases">
        <authorList>
            <person name="Noorani M."/>
        </authorList>
    </citation>
    <scope>NUCLEOTIDE SEQUENCE [LARGE SCALE GENOMIC DNA]</scope>
    <source>
        <strain evidence="5">BBA 69670</strain>
    </source>
</reference>
<dbReference type="GO" id="GO:0006915">
    <property type="term" value="P:apoptotic process"/>
    <property type="evidence" value="ECO:0007669"/>
    <property type="project" value="UniProtKB-KW"/>
</dbReference>
<dbReference type="Pfam" id="PF00656">
    <property type="entry name" value="Peptidase_C14"/>
    <property type="match status" value="1"/>
</dbReference>
<evidence type="ECO:0000256" key="1">
    <source>
        <dbReference type="ARBA" id="ARBA00009005"/>
    </source>
</evidence>
<evidence type="ECO:0000259" key="4">
    <source>
        <dbReference type="Pfam" id="PF00656"/>
    </source>
</evidence>
<dbReference type="GO" id="GO:0006508">
    <property type="term" value="P:proteolysis"/>
    <property type="evidence" value="ECO:0007669"/>
    <property type="project" value="InterPro"/>
</dbReference>
<keyword evidence="3" id="KW-0788">Thiol protease</keyword>
<organism evidence="5 6">
    <name type="scientific">Rhizoctonia solani</name>
    <dbReference type="NCBI Taxonomy" id="456999"/>
    <lineage>
        <taxon>Eukaryota</taxon>
        <taxon>Fungi</taxon>
        <taxon>Dikarya</taxon>
        <taxon>Basidiomycota</taxon>
        <taxon>Agaricomycotina</taxon>
        <taxon>Agaricomycetes</taxon>
        <taxon>Cantharellales</taxon>
        <taxon>Ceratobasidiaceae</taxon>
        <taxon>Rhizoctonia</taxon>
    </lineage>
</organism>
<gene>
    <name evidence="5" type="ORF">RSOLAG22IIIB_07845</name>
</gene>
<dbReference type="Gene3D" id="3.40.50.12660">
    <property type="match status" value="2"/>
</dbReference>
<dbReference type="Proteomes" id="UP000044841">
    <property type="component" value="Unassembled WGS sequence"/>
</dbReference>
<keyword evidence="2" id="KW-0053">Apoptosis</keyword>
<dbReference type="PANTHER" id="PTHR48104:SF30">
    <property type="entry name" value="METACASPASE-1"/>
    <property type="match status" value="1"/>
</dbReference>
<dbReference type="InterPro" id="IPR011600">
    <property type="entry name" value="Pept_C14_caspase"/>
</dbReference>
<dbReference type="SUPFAM" id="SSF52129">
    <property type="entry name" value="Caspase-like"/>
    <property type="match status" value="1"/>
</dbReference>
<keyword evidence="3" id="KW-0378">Hydrolase</keyword>
<dbReference type="InterPro" id="IPR029030">
    <property type="entry name" value="Caspase-like_dom_sf"/>
</dbReference>
<sequence length="354" mass="39961">MHYSSPTKQQDLVNEMMSYFPEEPVVNNTHTYCYQPQGQDLHGTSHTELGPAPRPGRKKALCIGINYIGQCVELQGCINDVHKIADFLTVQFGYKPEDIWKLTDDTRDPDCRPTKENIITAMRWLVEDAQSTDSFFFHFSGHGGQTKDVQWSDFNVFCAVIYPLDYEHVGHIVNHDMYEIMVKHLPAGCRLTAIFDCSHSGSALDLPYSYSTDGKLKEHSQQAETGHGLLSFGKLCARGDVTGALKSLGSVIRPTMSKSVRRQVTKHARETRTSEADVVSWAACKDSEKSEDAYENQEVAGAMSYAFMEVLRQKPHQSYRELLNNVRTILSVKYEQKPQLSSSHPIDTNNRFIA</sequence>
<dbReference type="GO" id="GO:0004197">
    <property type="term" value="F:cysteine-type endopeptidase activity"/>
    <property type="evidence" value="ECO:0007669"/>
    <property type="project" value="InterPro"/>
</dbReference>
<evidence type="ECO:0000256" key="2">
    <source>
        <dbReference type="ARBA" id="ARBA00022703"/>
    </source>
</evidence>
<comment type="similarity">
    <text evidence="1">Belongs to the peptidase C14B family.</text>
</comment>
<keyword evidence="6" id="KW-1185">Reference proteome</keyword>
<evidence type="ECO:0000313" key="5">
    <source>
        <dbReference type="EMBL" id="CUA68317.1"/>
    </source>
</evidence>
<dbReference type="EMBL" id="CYGV01000380">
    <property type="protein sequence ID" value="CUA68317.1"/>
    <property type="molecule type" value="Genomic_DNA"/>
</dbReference>